<evidence type="ECO:0000256" key="2">
    <source>
        <dbReference type="ARBA" id="ARBA00009399"/>
    </source>
</evidence>
<organism evidence="8 9">
    <name type="scientific">Candidatus Andersenbacteria bacterium RIFCSPHIGHO2_12_FULL_45_11</name>
    <dbReference type="NCBI Taxonomy" id="1797281"/>
    <lineage>
        <taxon>Bacteria</taxon>
        <taxon>Candidatus Anderseniibacteriota</taxon>
    </lineage>
</organism>
<dbReference type="EMBL" id="MHHR01000008">
    <property type="protein sequence ID" value="OGY34894.1"/>
    <property type="molecule type" value="Genomic_DNA"/>
</dbReference>
<keyword evidence="4 6" id="KW-1133">Transmembrane helix</keyword>
<dbReference type="GO" id="GO:0005886">
    <property type="term" value="C:plasma membrane"/>
    <property type="evidence" value="ECO:0007669"/>
    <property type="project" value="TreeGrafter"/>
</dbReference>
<feature type="transmembrane region" description="Helical" evidence="6">
    <location>
        <begin position="101"/>
        <end position="120"/>
    </location>
</feature>
<accession>A0A1G1X4J5</accession>
<feature type="transmembrane region" description="Helical" evidence="6">
    <location>
        <begin position="55"/>
        <end position="80"/>
    </location>
</feature>
<proteinExistence type="inferred from homology"/>
<feature type="transmembrane region" description="Helical" evidence="6">
    <location>
        <begin position="24"/>
        <end position="49"/>
    </location>
</feature>
<feature type="domain" description="GtrA/DPMS transmembrane" evidence="7">
    <location>
        <begin position="26"/>
        <end position="158"/>
    </location>
</feature>
<feature type="transmembrane region" description="Helical" evidence="6">
    <location>
        <begin position="135"/>
        <end position="157"/>
    </location>
</feature>
<comment type="subcellular location">
    <subcellularLocation>
        <location evidence="1">Membrane</location>
        <topology evidence="1">Multi-pass membrane protein</topology>
    </subcellularLocation>
</comment>
<reference evidence="8 9" key="1">
    <citation type="journal article" date="2016" name="Nat. Commun.">
        <title>Thousands of microbial genomes shed light on interconnected biogeochemical processes in an aquifer system.</title>
        <authorList>
            <person name="Anantharaman K."/>
            <person name="Brown C.T."/>
            <person name="Hug L.A."/>
            <person name="Sharon I."/>
            <person name="Castelle C.J."/>
            <person name="Probst A.J."/>
            <person name="Thomas B.C."/>
            <person name="Singh A."/>
            <person name="Wilkins M.J."/>
            <person name="Karaoz U."/>
            <person name="Brodie E.L."/>
            <person name="Williams K.H."/>
            <person name="Hubbard S.S."/>
            <person name="Banfield J.F."/>
        </authorList>
    </citation>
    <scope>NUCLEOTIDE SEQUENCE [LARGE SCALE GENOMIC DNA]</scope>
</reference>
<name>A0A1G1X4J5_9BACT</name>
<comment type="caution">
    <text evidence="8">The sequence shown here is derived from an EMBL/GenBank/DDBJ whole genome shotgun (WGS) entry which is preliminary data.</text>
</comment>
<evidence type="ECO:0000256" key="6">
    <source>
        <dbReference type="SAM" id="Phobius"/>
    </source>
</evidence>
<dbReference type="PANTHER" id="PTHR38459">
    <property type="entry name" value="PROPHAGE BACTOPRENOL-LINKED GLUCOSE TRANSLOCASE HOMOLOG"/>
    <property type="match status" value="1"/>
</dbReference>
<evidence type="ECO:0000256" key="3">
    <source>
        <dbReference type="ARBA" id="ARBA00022692"/>
    </source>
</evidence>
<comment type="similarity">
    <text evidence="2">Belongs to the GtrA family.</text>
</comment>
<sequence>MLSFIADRIIGLLPERYQRVAKQFIKFAITGTIGAVVDFGTFGILTRIFRWTTTYTIWGTEIIAANNVSVFFAVCSNFIINRYWTFQGTTGNATKQGAGYLLLNTFTWAVNQVLVSLFTFHTPFFAQTFGDNRDFAAKVAAIVITLFINFFGSKLLIFRGK</sequence>
<dbReference type="InterPro" id="IPR007267">
    <property type="entry name" value="GtrA_DPMS_TM"/>
</dbReference>
<protein>
    <recommendedName>
        <fullName evidence="7">GtrA/DPMS transmembrane domain-containing protein</fullName>
    </recommendedName>
</protein>
<evidence type="ECO:0000259" key="7">
    <source>
        <dbReference type="Pfam" id="PF04138"/>
    </source>
</evidence>
<dbReference type="AlphaFoldDB" id="A0A1G1X4J5"/>
<evidence type="ECO:0000313" key="9">
    <source>
        <dbReference type="Proteomes" id="UP000177528"/>
    </source>
</evidence>
<keyword evidence="3 6" id="KW-0812">Transmembrane</keyword>
<evidence type="ECO:0000256" key="5">
    <source>
        <dbReference type="ARBA" id="ARBA00023136"/>
    </source>
</evidence>
<gene>
    <name evidence="8" type="ORF">A3D99_04680</name>
</gene>
<dbReference type="PANTHER" id="PTHR38459:SF1">
    <property type="entry name" value="PROPHAGE BACTOPRENOL-LINKED GLUCOSE TRANSLOCASE HOMOLOG"/>
    <property type="match status" value="1"/>
</dbReference>
<dbReference type="GO" id="GO:0000271">
    <property type="term" value="P:polysaccharide biosynthetic process"/>
    <property type="evidence" value="ECO:0007669"/>
    <property type="project" value="InterPro"/>
</dbReference>
<keyword evidence="5 6" id="KW-0472">Membrane</keyword>
<dbReference type="InterPro" id="IPR051401">
    <property type="entry name" value="GtrA_CellWall_Glycosyl"/>
</dbReference>
<evidence type="ECO:0000256" key="4">
    <source>
        <dbReference type="ARBA" id="ARBA00022989"/>
    </source>
</evidence>
<evidence type="ECO:0000256" key="1">
    <source>
        <dbReference type="ARBA" id="ARBA00004141"/>
    </source>
</evidence>
<evidence type="ECO:0000313" key="8">
    <source>
        <dbReference type="EMBL" id="OGY34894.1"/>
    </source>
</evidence>
<dbReference type="Proteomes" id="UP000177528">
    <property type="component" value="Unassembled WGS sequence"/>
</dbReference>
<dbReference type="Pfam" id="PF04138">
    <property type="entry name" value="GtrA_DPMS_TM"/>
    <property type="match status" value="1"/>
</dbReference>